<reference evidence="2 3" key="1">
    <citation type="submission" date="2017-10" db="EMBL/GenBank/DDBJ databases">
        <title>Sequencing the genomes of 1000 actinobacteria strains.</title>
        <authorList>
            <person name="Klenk H.-P."/>
        </authorList>
    </citation>
    <scope>NUCLEOTIDE SEQUENCE [LARGE SCALE GENOMIC DNA]</scope>
    <source>
        <strain evidence="2 3">DSM 21838</strain>
    </source>
</reference>
<dbReference type="InterPro" id="IPR024775">
    <property type="entry name" value="DinB-like"/>
</dbReference>
<dbReference type="Pfam" id="PF12867">
    <property type="entry name" value="DinB_2"/>
    <property type="match status" value="1"/>
</dbReference>
<gene>
    <name evidence="2" type="ORF">ATJ97_1811</name>
</gene>
<dbReference type="InterPro" id="IPR034660">
    <property type="entry name" value="DinB/YfiT-like"/>
</dbReference>
<organism evidence="2 3">
    <name type="scientific">Georgenia soli</name>
    <dbReference type="NCBI Taxonomy" id="638953"/>
    <lineage>
        <taxon>Bacteria</taxon>
        <taxon>Bacillati</taxon>
        <taxon>Actinomycetota</taxon>
        <taxon>Actinomycetes</taxon>
        <taxon>Micrococcales</taxon>
        <taxon>Bogoriellaceae</taxon>
        <taxon>Georgenia</taxon>
    </lineage>
</organism>
<accession>A0A2A9EK82</accession>
<feature type="domain" description="DinB-like" evidence="1">
    <location>
        <begin position="55"/>
        <end position="168"/>
    </location>
</feature>
<evidence type="ECO:0000313" key="3">
    <source>
        <dbReference type="Proteomes" id="UP000222106"/>
    </source>
</evidence>
<keyword evidence="3" id="KW-1185">Reference proteome</keyword>
<evidence type="ECO:0000259" key="1">
    <source>
        <dbReference type="Pfam" id="PF12867"/>
    </source>
</evidence>
<dbReference type="AlphaFoldDB" id="A0A2A9EK82"/>
<comment type="caution">
    <text evidence="2">The sequence shown here is derived from an EMBL/GenBank/DDBJ whole genome shotgun (WGS) entry which is preliminary data.</text>
</comment>
<dbReference type="Gene3D" id="1.20.120.450">
    <property type="entry name" value="dinb family like domain"/>
    <property type="match status" value="1"/>
</dbReference>
<dbReference type="OrthoDB" id="3376896at2"/>
<protein>
    <submittedName>
        <fullName evidence="2">DinB family protein</fullName>
    </submittedName>
</protein>
<name>A0A2A9EK82_9MICO</name>
<dbReference type="Proteomes" id="UP000222106">
    <property type="component" value="Unassembled WGS sequence"/>
</dbReference>
<proteinExistence type="predicted"/>
<evidence type="ECO:0000313" key="2">
    <source>
        <dbReference type="EMBL" id="PFG39308.1"/>
    </source>
</evidence>
<dbReference type="SUPFAM" id="SSF109854">
    <property type="entry name" value="DinB/YfiT-like putative metalloenzymes"/>
    <property type="match status" value="1"/>
</dbReference>
<sequence>MAIEPDTKDWTWVLRRRCDECGAEVAALAPPDVARLVRDAVRRWQAVLARPGAGERPDASTWSPLEYAAHVRDVCRVFRERLALMLEQDGPTFPDWDQDAAAVADRYGEQTPTAVAAGLVEAGSAVADAFEAVPEGDWERPGLRSNGSAFTVRTLGQYFAHDVLHHLHDVRG</sequence>
<dbReference type="RefSeq" id="WP_098483436.1">
    <property type="nucleotide sequence ID" value="NZ_PDJI01000004.1"/>
</dbReference>
<dbReference type="EMBL" id="PDJI01000004">
    <property type="protein sequence ID" value="PFG39308.1"/>
    <property type="molecule type" value="Genomic_DNA"/>
</dbReference>